<proteinExistence type="predicted"/>
<keyword evidence="2" id="KW-1185">Reference proteome</keyword>
<reference evidence="1" key="1">
    <citation type="journal article" date="2020" name="Stud. Mycol.">
        <title>101 Dothideomycetes genomes: a test case for predicting lifestyles and emergence of pathogens.</title>
        <authorList>
            <person name="Haridas S."/>
            <person name="Albert R."/>
            <person name="Binder M."/>
            <person name="Bloem J."/>
            <person name="Labutti K."/>
            <person name="Salamov A."/>
            <person name="Andreopoulos B."/>
            <person name="Baker S."/>
            <person name="Barry K."/>
            <person name="Bills G."/>
            <person name="Bluhm B."/>
            <person name="Cannon C."/>
            <person name="Castanera R."/>
            <person name="Culley D."/>
            <person name="Daum C."/>
            <person name="Ezra D."/>
            <person name="Gonzalez J."/>
            <person name="Henrissat B."/>
            <person name="Kuo A."/>
            <person name="Liang C."/>
            <person name="Lipzen A."/>
            <person name="Lutzoni F."/>
            <person name="Magnuson J."/>
            <person name="Mondo S."/>
            <person name="Nolan M."/>
            <person name="Ohm R."/>
            <person name="Pangilinan J."/>
            <person name="Park H.-J."/>
            <person name="Ramirez L."/>
            <person name="Alfaro M."/>
            <person name="Sun H."/>
            <person name="Tritt A."/>
            <person name="Yoshinaga Y."/>
            <person name="Zwiers L.-H."/>
            <person name="Turgeon B."/>
            <person name="Goodwin S."/>
            <person name="Spatafora J."/>
            <person name="Crous P."/>
            <person name="Grigoriev I."/>
        </authorList>
    </citation>
    <scope>NUCLEOTIDE SEQUENCE</scope>
    <source>
        <strain evidence="1">CBS 115976</strain>
    </source>
</reference>
<evidence type="ECO:0000313" key="2">
    <source>
        <dbReference type="Proteomes" id="UP000799302"/>
    </source>
</evidence>
<dbReference type="Proteomes" id="UP000799302">
    <property type="component" value="Unassembled WGS sequence"/>
</dbReference>
<protein>
    <submittedName>
        <fullName evidence="1">Uncharacterized protein</fullName>
    </submittedName>
</protein>
<evidence type="ECO:0000313" key="1">
    <source>
        <dbReference type="EMBL" id="KAF2671163.1"/>
    </source>
</evidence>
<sequence length="140" mass="15951">MSTSDIVTLKHQLTITPKTATLLIKAGYTDYRDLAHVSPEQVAKQFADSLKVPIKHALAYKRPLRRIVWLGTQKHPENHPKDCKNWSNKALMARGVWSSDFDRLTGNEIDVKLKDAESIGIKKETKQKMSMEAKEVNHED</sequence>
<organism evidence="1 2">
    <name type="scientific">Microthyrium microscopicum</name>
    <dbReference type="NCBI Taxonomy" id="703497"/>
    <lineage>
        <taxon>Eukaryota</taxon>
        <taxon>Fungi</taxon>
        <taxon>Dikarya</taxon>
        <taxon>Ascomycota</taxon>
        <taxon>Pezizomycotina</taxon>
        <taxon>Dothideomycetes</taxon>
        <taxon>Dothideomycetes incertae sedis</taxon>
        <taxon>Microthyriales</taxon>
        <taxon>Microthyriaceae</taxon>
        <taxon>Microthyrium</taxon>
    </lineage>
</organism>
<dbReference type="OrthoDB" id="5387133at2759"/>
<dbReference type="EMBL" id="MU004233">
    <property type="protein sequence ID" value="KAF2671163.1"/>
    <property type="molecule type" value="Genomic_DNA"/>
</dbReference>
<dbReference type="AlphaFoldDB" id="A0A6A6UI92"/>
<accession>A0A6A6UI92</accession>
<name>A0A6A6UI92_9PEZI</name>
<gene>
    <name evidence="1" type="ORF">BT63DRAFT_209693</name>
</gene>